<feature type="region of interest" description="Disordered" evidence="1">
    <location>
        <begin position="178"/>
        <end position="207"/>
    </location>
</feature>
<organism evidence="2 3">
    <name type="scientific">Arabis alpina</name>
    <name type="common">Alpine rock-cress</name>
    <dbReference type="NCBI Taxonomy" id="50452"/>
    <lineage>
        <taxon>Eukaryota</taxon>
        <taxon>Viridiplantae</taxon>
        <taxon>Streptophyta</taxon>
        <taxon>Embryophyta</taxon>
        <taxon>Tracheophyta</taxon>
        <taxon>Spermatophyta</taxon>
        <taxon>Magnoliopsida</taxon>
        <taxon>eudicotyledons</taxon>
        <taxon>Gunneridae</taxon>
        <taxon>Pentapetalae</taxon>
        <taxon>rosids</taxon>
        <taxon>malvids</taxon>
        <taxon>Brassicales</taxon>
        <taxon>Brassicaceae</taxon>
        <taxon>Arabideae</taxon>
        <taxon>Arabis</taxon>
    </lineage>
</organism>
<dbReference type="Proteomes" id="UP000029120">
    <property type="component" value="Unassembled WGS sequence"/>
</dbReference>
<proteinExistence type="predicted"/>
<feature type="region of interest" description="Disordered" evidence="1">
    <location>
        <begin position="131"/>
        <end position="152"/>
    </location>
</feature>
<accession>A0A087G0A7</accession>
<sequence length="340" mass="37522">MDPKRLESVEEFGIDPDGVGRTTDGIGVVAEEMPSSRVGLTMMRVASGILHPDADDVVGDDAEKTPTSRGVSTPMRATSGTPFPDATNIPMCMPDADVFETSMAPKRHVDDEGEGIYRVDTDVFVSEEDPTWTEGVGTNLGGSGIRRDSNNEVADGTFPLNDKDPGLSLALLSSSSTSLRASSAESDDEDTLDEVERSKKTKKAKKKAKINPRGIRHLLGIYLLSRECGVIISTEHLSYLTDFRVRGRSEELKHIVTNSSGMTLITGFPSKDDQFEDRFFFIEISEKTVEADCIDLVKTRWKRRVKPSLPEVSKEFVTATHIKLFSGNGNWRKSFSRRRI</sequence>
<evidence type="ECO:0000256" key="1">
    <source>
        <dbReference type="SAM" id="MobiDB-lite"/>
    </source>
</evidence>
<evidence type="ECO:0000313" key="2">
    <source>
        <dbReference type="EMBL" id="KFK23309.1"/>
    </source>
</evidence>
<gene>
    <name evidence="2" type="ORF">AALP_AAs43195U000100</name>
</gene>
<dbReference type="OrthoDB" id="10662683at2759"/>
<reference evidence="3" key="1">
    <citation type="journal article" date="2015" name="Nat. Plants">
        <title>Genome expansion of Arabis alpina linked with retrotransposition and reduced symmetric DNA methylation.</title>
        <authorList>
            <person name="Willing E.M."/>
            <person name="Rawat V."/>
            <person name="Mandakova T."/>
            <person name="Maumus F."/>
            <person name="James G.V."/>
            <person name="Nordstroem K.J."/>
            <person name="Becker C."/>
            <person name="Warthmann N."/>
            <person name="Chica C."/>
            <person name="Szarzynska B."/>
            <person name="Zytnicki M."/>
            <person name="Albani M.C."/>
            <person name="Kiefer C."/>
            <person name="Bergonzi S."/>
            <person name="Castaings L."/>
            <person name="Mateos J.L."/>
            <person name="Berns M.C."/>
            <person name="Bujdoso N."/>
            <person name="Piofczyk T."/>
            <person name="de Lorenzo L."/>
            <person name="Barrero-Sicilia C."/>
            <person name="Mateos I."/>
            <person name="Piednoel M."/>
            <person name="Hagmann J."/>
            <person name="Chen-Min-Tao R."/>
            <person name="Iglesias-Fernandez R."/>
            <person name="Schuster S.C."/>
            <person name="Alonso-Blanco C."/>
            <person name="Roudier F."/>
            <person name="Carbonero P."/>
            <person name="Paz-Ares J."/>
            <person name="Davis S.J."/>
            <person name="Pecinka A."/>
            <person name="Quesneville H."/>
            <person name="Colot V."/>
            <person name="Lysak M.A."/>
            <person name="Weigel D."/>
            <person name="Coupland G."/>
            <person name="Schneeberger K."/>
        </authorList>
    </citation>
    <scope>NUCLEOTIDE SEQUENCE [LARGE SCALE GENOMIC DNA]</scope>
    <source>
        <strain evidence="3">cv. Pajares</strain>
    </source>
</reference>
<protein>
    <submittedName>
        <fullName evidence="2">Uncharacterized protein</fullName>
    </submittedName>
</protein>
<dbReference type="EMBL" id="KL980185">
    <property type="protein sequence ID" value="KFK23309.1"/>
    <property type="molecule type" value="Genomic_DNA"/>
</dbReference>
<dbReference type="Gramene" id="KFK23309">
    <property type="protein sequence ID" value="KFK23309"/>
    <property type="gene ID" value="AALP_AAs43195U000100"/>
</dbReference>
<keyword evidence="3" id="KW-1185">Reference proteome</keyword>
<name>A0A087G0A7_ARAAL</name>
<evidence type="ECO:0000313" key="3">
    <source>
        <dbReference type="Proteomes" id="UP000029120"/>
    </source>
</evidence>
<feature type="region of interest" description="Disordered" evidence="1">
    <location>
        <begin position="52"/>
        <end position="88"/>
    </location>
</feature>
<dbReference type="AlphaFoldDB" id="A0A087G0A7"/>
<feature type="compositionally biased region" description="Polar residues" evidence="1">
    <location>
        <begin position="67"/>
        <end position="81"/>
    </location>
</feature>